<comment type="caution">
    <text evidence="10">The sequence shown here is derived from an EMBL/GenBank/DDBJ whole genome shotgun (WGS) entry which is preliminary data.</text>
</comment>
<sequence>IIIDLKDCFYTILLDPSDCQRFAFSVPSINYSEPMNRYQWTVLPQGMANSPTLCQKFVDRSLKQTRKLFLSLICIHYMDDILLTADSIELLTDAFVHMEQ</sequence>
<keyword evidence="6" id="KW-0255">Endonuclease</keyword>
<evidence type="ECO:0000313" key="10">
    <source>
        <dbReference type="EMBL" id="NXP44595.1"/>
    </source>
</evidence>
<dbReference type="Gene3D" id="3.10.10.10">
    <property type="entry name" value="HIV Type 1 Reverse Transcriptase, subunit A, domain 1"/>
    <property type="match status" value="1"/>
</dbReference>
<dbReference type="EC" id="3.1.26.4" evidence="2"/>
<evidence type="ECO:0000256" key="6">
    <source>
        <dbReference type="ARBA" id="ARBA00022759"/>
    </source>
</evidence>
<dbReference type="OrthoDB" id="9071923at2759"/>
<dbReference type="GO" id="GO:0035613">
    <property type="term" value="F:RNA stem-loop binding"/>
    <property type="evidence" value="ECO:0007669"/>
    <property type="project" value="TreeGrafter"/>
</dbReference>
<comment type="similarity">
    <text evidence="1">Belongs to the beta type-B retroviral polymerase family. HERV class-II K(HML-2) pol subfamily.</text>
</comment>
<keyword evidence="4" id="KW-0548">Nucleotidyltransferase</keyword>
<evidence type="ECO:0000256" key="4">
    <source>
        <dbReference type="ARBA" id="ARBA00022695"/>
    </source>
</evidence>
<keyword evidence="11" id="KW-1185">Reference proteome</keyword>
<reference evidence="10 11" key="1">
    <citation type="submission" date="2019-09" db="EMBL/GenBank/DDBJ databases">
        <title>Bird 10,000 Genomes (B10K) Project - Family phase.</title>
        <authorList>
            <person name="Zhang G."/>
        </authorList>
    </citation>
    <scope>NUCLEOTIDE SEQUENCE [LARGE SCALE GENOMIC DNA]</scope>
    <source>
        <strain evidence="10">B10K-DU-001-55</strain>
        <tissue evidence="10">Muscle</tissue>
    </source>
</reference>
<evidence type="ECO:0000256" key="1">
    <source>
        <dbReference type="ARBA" id="ARBA00010879"/>
    </source>
</evidence>
<dbReference type="EMBL" id="VXBZ01001228">
    <property type="protein sequence ID" value="NXP44595.1"/>
    <property type="molecule type" value="Genomic_DNA"/>
</dbReference>
<dbReference type="InterPro" id="IPR000477">
    <property type="entry name" value="RT_dom"/>
</dbReference>
<keyword evidence="7" id="KW-0378">Hydrolase</keyword>
<keyword evidence="3" id="KW-0808">Transferase</keyword>
<evidence type="ECO:0000259" key="9">
    <source>
        <dbReference type="PROSITE" id="PS50878"/>
    </source>
</evidence>
<dbReference type="AlphaFoldDB" id="A0A7L2ABT0"/>
<dbReference type="GO" id="GO:0004523">
    <property type="term" value="F:RNA-DNA hybrid ribonuclease activity"/>
    <property type="evidence" value="ECO:0007669"/>
    <property type="project" value="UniProtKB-EC"/>
</dbReference>
<dbReference type="GO" id="GO:0003964">
    <property type="term" value="F:RNA-directed DNA polymerase activity"/>
    <property type="evidence" value="ECO:0007669"/>
    <property type="project" value="UniProtKB-KW"/>
</dbReference>
<dbReference type="Pfam" id="PF00078">
    <property type="entry name" value="RVT_1"/>
    <property type="match status" value="1"/>
</dbReference>
<dbReference type="InterPro" id="IPR043502">
    <property type="entry name" value="DNA/RNA_pol_sf"/>
</dbReference>
<dbReference type="InterPro" id="IPR043128">
    <property type="entry name" value="Rev_trsase/Diguanyl_cyclase"/>
</dbReference>
<keyword evidence="8" id="KW-0695">RNA-directed DNA polymerase</keyword>
<evidence type="ECO:0000256" key="3">
    <source>
        <dbReference type="ARBA" id="ARBA00022679"/>
    </source>
</evidence>
<proteinExistence type="inferred from homology"/>
<evidence type="ECO:0000256" key="7">
    <source>
        <dbReference type="ARBA" id="ARBA00022801"/>
    </source>
</evidence>
<protein>
    <recommendedName>
        <fullName evidence="2">ribonuclease H</fullName>
        <ecNumber evidence="2">3.1.26.4</ecNumber>
    </recommendedName>
</protein>
<dbReference type="Gene3D" id="3.30.70.270">
    <property type="match status" value="1"/>
</dbReference>
<dbReference type="PANTHER" id="PTHR41694:SF3">
    <property type="entry name" value="RNA-DIRECTED DNA POLYMERASE-RELATED"/>
    <property type="match status" value="1"/>
</dbReference>
<evidence type="ECO:0000256" key="5">
    <source>
        <dbReference type="ARBA" id="ARBA00022722"/>
    </source>
</evidence>
<evidence type="ECO:0000256" key="2">
    <source>
        <dbReference type="ARBA" id="ARBA00012180"/>
    </source>
</evidence>
<gene>
    <name evidence="10" type="primary">Ervk8_0</name>
    <name evidence="10" type="ORF">HELFUL_R15032</name>
</gene>
<evidence type="ECO:0000256" key="8">
    <source>
        <dbReference type="ARBA" id="ARBA00022918"/>
    </source>
</evidence>
<dbReference type="PROSITE" id="PS50878">
    <property type="entry name" value="RT_POL"/>
    <property type="match status" value="1"/>
</dbReference>
<feature type="non-terminal residue" evidence="10">
    <location>
        <position position="1"/>
    </location>
</feature>
<organism evidence="10 11">
    <name type="scientific">Heliornis fulica</name>
    <name type="common">sungrebe</name>
    <dbReference type="NCBI Taxonomy" id="54369"/>
    <lineage>
        <taxon>Eukaryota</taxon>
        <taxon>Metazoa</taxon>
        <taxon>Chordata</taxon>
        <taxon>Craniata</taxon>
        <taxon>Vertebrata</taxon>
        <taxon>Euteleostomi</taxon>
        <taxon>Archelosauria</taxon>
        <taxon>Archosauria</taxon>
        <taxon>Dinosauria</taxon>
        <taxon>Saurischia</taxon>
        <taxon>Theropoda</taxon>
        <taxon>Coelurosauria</taxon>
        <taxon>Aves</taxon>
        <taxon>Neognathae</taxon>
        <taxon>Neoaves</taxon>
        <taxon>Gruiformes</taxon>
        <taxon>Heliornithidae</taxon>
        <taxon>Heliornis</taxon>
    </lineage>
</organism>
<accession>A0A7L2ABT0</accession>
<name>A0A7L2ABT0_9GRUI</name>
<dbReference type="PANTHER" id="PTHR41694">
    <property type="entry name" value="ENDOGENOUS RETROVIRUS GROUP K MEMBER POL PROTEIN"/>
    <property type="match status" value="1"/>
</dbReference>
<dbReference type="Proteomes" id="UP000590868">
    <property type="component" value="Unassembled WGS sequence"/>
</dbReference>
<evidence type="ECO:0000313" key="11">
    <source>
        <dbReference type="Proteomes" id="UP000590868"/>
    </source>
</evidence>
<keyword evidence="5" id="KW-0540">Nuclease</keyword>
<feature type="non-terminal residue" evidence="10">
    <location>
        <position position="100"/>
    </location>
</feature>
<dbReference type="SUPFAM" id="SSF56672">
    <property type="entry name" value="DNA/RNA polymerases"/>
    <property type="match status" value="1"/>
</dbReference>
<feature type="domain" description="Reverse transcriptase" evidence="9">
    <location>
        <begin position="1"/>
        <end position="100"/>
    </location>
</feature>